<protein>
    <submittedName>
        <fullName evidence="3">Uncharacterized protein</fullName>
    </submittedName>
</protein>
<evidence type="ECO:0000256" key="1">
    <source>
        <dbReference type="SAM" id="Coils"/>
    </source>
</evidence>
<feature type="region of interest" description="Disordered" evidence="2">
    <location>
        <begin position="1"/>
        <end position="21"/>
    </location>
</feature>
<reference evidence="3" key="2">
    <citation type="submission" date="2020-01" db="EMBL/GenBank/DDBJ databases">
        <authorList>
            <person name="Perkins V."/>
            <person name="Lessard M.-H."/>
            <person name="Dugat-Bony E."/>
            <person name="Frenette M."/>
            <person name="Labrie S."/>
        </authorList>
    </citation>
    <scope>NUCLEOTIDE SEQUENCE</scope>
    <source>
        <strain evidence="3">LMA-70</strain>
    </source>
</reference>
<reference evidence="3" key="1">
    <citation type="journal article" date="2020" name="Front. Microbiol.">
        <title>Phenotypic and Genetic Characterization of the Cheese Ripening Yeast Geotrichum candidum.</title>
        <authorList>
            <person name="Perkins V."/>
            <person name="Vignola S."/>
            <person name="Lessard M.H."/>
            <person name="Plante P.L."/>
            <person name="Corbeil J."/>
            <person name="Dugat-Bony E."/>
            <person name="Frenette M."/>
            <person name="Labrie S."/>
        </authorList>
    </citation>
    <scope>NUCLEOTIDE SEQUENCE</scope>
    <source>
        <strain evidence="3">LMA-70</strain>
    </source>
</reference>
<dbReference type="AlphaFoldDB" id="A0A9P5KS16"/>
<proteinExistence type="predicted"/>
<accession>A0A9P5KS16</accession>
<feature type="compositionally biased region" description="Low complexity" evidence="2">
    <location>
        <begin position="480"/>
        <end position="526"/>
    </location>
</feature>
<feature type="compositionally biased region" description="Low complexity" evidence="2">
    <location>
        <begin position="541"/>
        <end position="566"/>
    </location>
</feature>
<organism evidence="3 4">
    <name type="scientific">Geotrichum candidum</name>
    <name type="common">Oospora lactis</name>
    <name type="synonym">Dipodascus geotrichum</name>
    <dbReference type="NCBI Taxonomy" id="1173061"/>
    <lineage>
        <taxon>Eukaryota</taxon>
        <taxon>Fungi</taxon>
        <taxon>Dikarya</taxon>
        <taxon>Ascomycota</taxon>
        <taxon>Saccharomycotina</taxon>
        <taxon>Dipodascomycetes</taxon>
        <taxon>Dipodascales</taxon>
        <taxon>Dipodascaceae</taxon>
        <taxon>Geotrichum</taxon>
    </lineage>
</organism>
<evidence type="ECO:0000313" key="4">
    <source>
        <dbReference type="Proteomes" id="UP000750522"/>
    </source>
</evidence>
<evidence type="ECO:0000313" key="3">
    <source>
        <dbReference type="EMBL" id="KAF5094510.1"/>
    </source>
</evidence>
<sequence length="592" mass="64743">MPKVHVPKSSADTLANPGINSNISDSDKTVEVLQQQFRAAQHDLAVAFAEQKSLSAVQQQEVGDLETTLQEAKAKLKETEVKLKSMKSEHGQALNVASTKESQKLLLRDRITQLQSRQTDTQNNQKDLSKKIIDVKTKILECDASIATLTSEGQAKYEKAQKDLEQPRMVVVELETEVKALTIKLKEMQQIQAVSLEAITTIQAKTKELASESLTDAAAIAADKKIYETIRSVTTIEGLHSQFQAMLQNEIEEFDREEKEYSQIRDRFTKQYEEFYPQYQEYLKWEKQRQIEEANSTYVSAATAAVKSPGHSPGWNLFKFLNHDSKDHKDHKDHRESKKELRSIFSSVFSTKSATAMSHIDSAPIPTVDMLAPRIELSLLDAVPEIRSIENDSDLEESSNPKSPVLVAQPDPRVNSVTAAEALADPAWPPVFDSMFDSTLNQSLDFSGGDALNFDFMADGSKSKPLAATSIENKSSSTVTAPNNNSNTTITASNNSSSSTLAANESSNAASSTNHHNSSNTSNSIAKGFKRTFSITRRRASSSGNSNGTTSGAGNANLGAAGNSSSDGTAVGSSTGDPHHSKLMRKISFFQK</sequence>
<evidence type="ECO:0000256" key="2">
    <source>
        <dbReference type="SAM" id="MobiDB-lite"/>
    </source>
</evidence>
<keyword evidence="1" id="KW-0175">Coiled coil</keyword>
<name>A0A9P5KS16_GEOCN</name>
<feature type="region of interest" description="Disordered" evidence="2">
    <location>
        <begin position="473"/>
        <end position="592"/>
    </location>
</feature>
<gene>
    <name evidence="3" type="ORF">DV451_005002</name>
</gene>
<dbReference type="EMBL" id="QQZK01000183">
    <property type="protein sequence ID" value="KAF5094510.1"/>
    <property type="molecule type" value="Genomic_DNA"/>
</dbReference>
<feature type="compositionally biased region" description="Polar residues" evidence="2">
    <location>
        <begin position="567"/>
        <end position="576"/>
    </location>
</feature>
<feature type="compositionally biased region" description="Polar residues" evidence="2">
    <location>
        <begin position="10"/>
        <end position="21"/>
    </location>
</feature>
<comment type="caution">
    <text evidence="3">The sequence shown here is derived from an EMBL/GenBank/DDBJ whole genome shotgun (WGS) entry which is preliminary data.</text>
</comment>
<dbReference type="Proteomes" id="UP000750522">
    <property type="component" value="Unassembled WGS sequence"/>
</dbReference>
<feature type="coiled-coil region" evidence="1">
    <location>
        <begin position="55"/>
        <end position="89"/>
    </location>
</feature>